<dbReference type="InterPro" id="IPR029045">
    <property type="entry name" value="ClpP/crotonase-like_dom_sf"/>
</dbReference>
<sequence>MKKFKGALVIANIFWVIGLIFILDKGDNNEFYDFLQNLNEVRGSFINNSQPVDLTQYMKVQEDEKTFISDEEVETLTTLKMINKKDEQKLISHKGAKEDISYVFEILKYSYGPYEYFGGDKVFNVIEEDILNKLSYEEKITKDKIKDLLVEGLEPVINDGHFRIGIRFLNNSRNLISALSREYYFMKENEKVYTFVDNEKYYLEEIDGSKDIQKYLKASIDEKGKLVYVIGELLNNTEALITREISLVNKNNDIITKEITLKANYMNNKNGILAYEEYDIDGIPVLDVSSMNLKSTTDESLYTFIDSGKKYENEEIIIIDLRGNNGGSESYGKEWIKNYLGNELKITRSTIQKRSKINILASINNYEKMEGKLINQEEHLKAMKEDFEKGNYGTWYSSYDEGKFIENDNLIFVLIDQDVASAGEGFVDRLRYIENVVFIGGNTRGCYLVPNNYTYQLPNSKLDLGFGEGVFIGAEGENLDAEGFKPDIWIDSADALNATVKLIKNYKLD</sequence>
<evidence type="ECO:0000256" key="1">
    <source>
        <dbReference type="SAM" id="Phobius"/>
    </source>
</evidence>
<keyword evidence="1" id="KW-0812">Transmembrane</keyword>
<dbReference type="Pfam" id="PF03572">
    <property type="entry name" value="Peptidase_S41"/>
    <property type="match status" value="1"/>
</dbReference>
<accession>A0ABR7DH38</accession>
<organism evidence="3 4">
    <name type="scientific">Clostridium hominis</name>
    <dbReference type="NCBI Taxonomy" id="2763036"/>
    <lineage>
        <taxon>Bacteria</taxon>
        <taxon>Bacillati</taxon>
        <taxon>Bacillota</taxon>
        <taxon>Clostridia</taxon>
        <taxon>Eubacteriales</taxon>
        <taxon>Clostridiaceae</taxon>
        <taxon>Clostridium</taxon>
    </lineage>
</organism>
<feature type="domain" description="Tail specific protease" evidence="2">
    <location>
        <begin position="285"/>
        <end position="488"/>
    </location>
</feature>
<keyword evidence="1" id="KW-0472">Membrane</keyword>
<proteinExistence type="predicted"/>
<dbReference type="InterPro" id="IPR005151">
    <property type="entry name" value="Tail-specific_protease"/>
</dbReference>
<dbReference type="EMBL" id="JACOOO010000038">
    <property type="protein sequence ID" value="MBC5630440.1"/>
    <property type="molecule type" value="Genomic_DNA"/>
</dbReference>
<keyword evidence="4" id="KW-1185">Reference proteome</keyword>
<name>A0ABR7DH38_9CLOT</name>
<feature type="transmembrane region" description="Helical" evidence="1">
    <location>
        <begin position="7"/>
        <end position="23"/>
    </location>
</feature>
<dbReference type="Proteomes" id="UP000596929">
    <property type="component" value="Unassembled WGS sequence"/>
</dbReference>
<comment type="caution">
    <text evidence="3">The sequence shown here is derived from an EMBL/GenBank/DDBJ whole genome shotgun (WGS) entry which is preliminary data.</text>
</comment>
<evidence type="ECO:0000313" key="3">
    <source>
        <dbReference type="EMBL" id="MBC5630440.1"/>
    </source>
</evidence>
<gene>
    <name evidence="3" type="ORF">H8S20_16395</name>
</gene>
<keyword evidence="1" id="KW-1133">Transmembrane helix</keyword>
<dbReference type="Gene3D" id="3.90.226.10">
    <property type="entry name" value="2-enoyl-CoA Hydratase, Chain A, domain 1"/>
    <property type="match status" value="1"/>
</dbReference>
<reference evidence="3 4" key="1">
    <citation type="submission" date="2020-08" db="EMBL/GenBank/DDBJ databases">
        <title>Genome public.</title>
        <authorList>
            <person name="Liu C."/>
            <person name="Sun Q."/>
        </authorList>
    </citation>
    <scope>NUCLEOTIDE SEQUENCE [LARGE SCALE GENOMIC DNA]</scope>
    <source>
        <strain evidence="3 4">NSJ-6</strain>
    </source>
</reference>
<dbReference type="RefSeq" id="WP_032118324.1">
    <property type="nucleotide sequence ID" value="NZ_JACOOO010000038.1"/>
</dbReference>
<evidence type="ECO:0000259" key="2">
    <source>
        <dbReference type="Pfam" id="PF03572"/>
    </source>
</evidence>
<protein>
    <recommendedName>
        <fullName evidence="2">Tail specific protease domain-containing protein</fullName>
    </recommendedName>
</protein>
<dbReference type="SUPFAM" id="SSF52096">
    <property type="entry name" value="ClpP/crotonase"/>
    <property type="match status" value="1"/>
</dbReference>
<evidence type="ECO:0000313" key="4">
    <source>
        <dbReference type="Proteomes" id="UP000596929"/>
    </source>
</evidence>